<dbReference type="InterPro" id="IPR041966">
    <property type="entry name" value="LOTUS-like"/>
</dbReference>
<protein>
    <recommendedName>
        <fullName evidence="2">HTH OST-type domain-containing protein</fullName>
    </recommendedName>
</protein>
<proteinExistence type="predicted"/>
<accession>A0ABN7PGV9</accession>
<feature type="compositionally biased region" description="Basic and acidic residues" evidence="1">
    <location>
        <begin position="125"/>
        <end position="134"/>
    </location>
</feature>
<evidence type="ECO:0000313" key="4">
    <source>
        <dbReference type="Proteomes" id="UP001153148"/>
    </source>
</evidence>
<feature type="compositionally biased region" description="Polar residues" evidence="1">
    <location>
        <begin position="135"/>
        <end position="157"/>
    </location>
</feature>
<dbReference type="Proteomes" id="UP001153148">
    <property type="component" value="Unassembled WGS sequence"/>
</dbReference>
<dbReference type="Pfam" id="PF12872">
    <property type="entry name" value="OST-HTH"/>
    <property type="match status" value="1"/>
</dbReference>
<sequence>MTENGELSNVKALLRGLLISSTKAMTIDTLKRDFKEEEGRDIPFQQLGYQSLNAFLESIPDTLKLVDDPFNRITTVVPVKNEKTAHIDALVMKQKVVVPKRRNGYRAPVIRRRREALSTPIVDSKPFDQPRIDRTFNQNSSTRPFSFSTASRPFSNDQYYSHQHHSQQ</sequence>
<dbReference type="EMBL" id="CAJPIN010036379">
    <property type="protein sequence ID" value="CAG2064722.1"/>
    <property type="molecule type" value="Genomic_DNA"/>
</dbReference>
<feature type="domain" description="HTH OST-type" evidence="2">
    <location>
        <begin position="6"/>
        <end position="80"/>
    </location>
</feature>
<reference evidence="3" key="1">
    <citation type="submission" date="2021-03" db="EMBL/GenBank/DDBJ databases">
        <authorList>
            <person name="Tran Van P."/>
        </authorList>
    </citation>
    <scope>NUCLEOTIDE SEQUENCE</scope>
</reference>
<dbReference type="InterPro" id="IPR025605">
    <property type="entry name" value="OST-HTH/LOTUS_dom"/>
</dbReference>
<comment type="caution">
    <text evidence="3">The sequence shown here is derived from an EMBL/GenBank/DDBJ whole genome shotgun (WGS) entry which is preliminary data.</text>
</comment>
<organism evidence="3 4">
    <name type="scientific">Timema podura</name>
    <name type="common">Walking stick</name>
    <dbReference type="NCBI Taxonomy" id="61482"/>
    <lineage>
        <taxon>Eukaryota</taxon>
        <taxon>Metazoa</taxon>
        <taxon>Ecdysozoa</taxon>
        <taxon>Arthropoda</taxon>
        <taxon>Hexapoda</taxon>
        <taxon>Insecta</taxon>
        <taxon>Pterygota</taxon>
        <taxon>Neoptera</taxon>
        <taxon>Polyneoptera</taxon>
        <taxon>Phasmatodea</taxon>
        <taxon>Timematodea</taxon>
        <taxon>Timematoidea</taxon>
        <taxon>Timematidae</taxon>
        <taxon>Timema</taxon>
    </lineage>
</organism>
<evidence type="ECO:0000256" key="1">
    <source>
        <dbReference type="SAM" id="MobiDB-lite"/>
    </source>
</evidence>
<dbReference type="CDD" id="cd09972">
    <property type="entry name" value="LOTUS_TDRD_OSKAR"/>
    <property type="match status" value="1"/>
</dbReference>
<name>A0ABN7PGV9_TIMPD</name>
<gene>
    <name evidence="3" type="ORF">TPAB3V08_LOCUS11667</name>
</gene>
<feature type="non-terminal residue" evidence="3">
    <location>
        <position position="168"/>
    </location>
</feature>
<dbReference type="PROSITE" id="PS51644">
    <property type="entry name" value="HTH_OST"/>
    <property type="match status" value="1"/>
</dbReference>
<feature type="region of interest" description="Disordered" evidence="1">
    <location>
        <begin position="121"/>
        <end position="168"/>
    </location>
</feature>
<dbReference type="Gene3D" id="3.30.420.610">
    <property type="entry name" value="LOTUS domain-like"/>
    <property type="match status" value="1"/>
</dbReference>
<keyword evidence="4" id="KW-1185">Reference proteome</keyword>
<evidence type="ECO:0000313" key="3">
    <source>
        <dbReference type="EMBL" id="CAG2064722.1"/>
    </source>
</evidence>
<evidence type="ECO:0000259" key="2">
    <source>
        <dbReference type="PROSITE" id="PS51644"/>
    </source>
</evidence>